<name>A0AAV2PTA2_MEGNR</name>
<evidence type="ECO:0000313" key="3">
    <source>
        <dbReference type="Proteomes" id="UP001497623"/>
    </source>
</evidence>
<protein>
    <submittedName>
        <fullName evidence="2">Uncharacterized protein</fullName>
    </submittedName>
</protein>
<feature type="region of interest" description="Disordered" evidence="1">
    <location>
        <begin position="149"/>
        <end position="177"/>
    </location>
</feature>
<dbReference type="AlphaFoldDB" id="A0AAV2PTA2"/>
<dbReference type="Proteomes" id="UP001497623">
    <property type="component" value="Unassembled WGS sequence"/>
</dbReference>
<gene>
    <name evidence="2" type="ORF">MNOR_LOCUS3749</name>
</gene>
<evidence type="ECO:0000256" key="1">
    <source>
        <dbReference type="SAM" id="MobiDB-lite"/>
    </source>
</evidence>
<organism evidence="2 3">
    <name type="scientific">Meganyctiphanes norvegica</name>
    <name type="common">Northern krill</name>
    <name type="synonym">Thysanopoda norvegica</name>
    <dbReference type="NCBI Taxonomy" id="48144"/>
    <lineage>
        <taxon>Eukaryota</taxon>
        <taxon>Metazoa</taxon>
        <taxon>Ecdysozoa</taxon>
        <taxon>Arthropoda</taxon>
        <taxon>Crustacea</taxon>
        <taxon>Multicrustacea</taxon>
        <taxon>Malacostraca</taxon>
        <taxon>Eumalacostraca</taxon>
        <taxon>Eucarida</taxon>
        <taxon>Euphausiacea</taxon>
        <taxon>Euphausiidae</taxon>
        <taxon>Meganyctiphanes</taxon>
    </lineage>
</organism>
<reference evidence="2 3" key="1">
    <citation type="submission" date="2024-05" db="EMBL/GenBank/DDBJ databases">
        <authorList>
            <person name="Wallberg A."/>
        </authorList>
    </citation>
    <scope>NUCLEOTIDE SEQUENCE [LARGE SCALE GENOMIC DNA]</scope>
</reference>
<comment type="caution">
    <text evidence="2">The sequence shown here is derived from an EMBL/GenBank/DDBJ whole genome shotgun (WGS) entry which is preliminary data.</text>
</comment>
<proteinExistence type="predicted"/>
<sequence length="177" mass="20233">MPFTPAFHIRITDPATLHENKKKREKRWEELDKKKKEQRRRSSAHKERLAKVITDSTPPSPSGPNGTHKEIWRTPTNEQAKGGWWAKRILDKFMCWQLYDCGSNNNNEQTVVLCEPSQTEEIDQRSTAKDLPVVEGFDQSIKDSLASIEFEPQPSTSEQADLVDLSLRQGTTNSPNS</sequence>
<keyword evidence="3" id="KW-1185">Reference proteome</keyword>
<evidence type="ECO:0000313" key="2">
    <source>
        <dbReference type="EMBL" id="CAL4063997.1"/>
    </source>
</evidence>
<accession>A0AAV2PTA2</accession>
<feature type="region of interest" description="Disordered" evidence="1">
    <location>
        <begin position="1"/>
        <end position="71"/>
    </location>
</feature>
<feature type="compositionally biased region" description="Polar residues" evidence="1">
    <location>
        <begin position="168"/>
        <end position="177"/>
    </location>
</feature>
<dbReference type="EMBL" id="CAXKWB010001313">
    <property type="protein sequence ID" value="CAL4063997.1"/>
    <property type="molecule type" value="Genomic_DNA"/>
</dbReference>
<feature type="compositionally biased region" description="Basic and acidic residues" evidence="1">
    <location>
        <begin position="26"/>
        <end position="35"/>
    </location>
</feature>